<evidence type="ECO:0000313" key="1">
    <source>
        <dbReference type="EMBL" id="MBW0529291.1"/>
    </source>
</evidence>
<dbReference type="Pfam" id="PF18759">
    <property type="entry name" value="Plavaka"/>
    <property type="match status" value="1"/>
</dbReference>
<dbReference type="AlphaFoldDB" id="A0A9Q3EVX2"/>
<proteinExistence type="predicted"/>
<evidence type="ECO:0000313" key="2">
    <source>
        <dbReference type="Proteomes" id="UP000765509"/>
    </source>
</evidence>
<keyword evidence="2" id="KW-1185">Reference proteome</keyword>
<dbReference type="PANTHER" id="PTHR46579:SF1">
    <property type="entry name" value="F5_8 TYPE C DOMAIN-CONTAINING PROTEIN"/>
    <property type="match status" value="1"/>
</dbReference>
<accession>A0A9Q3EVX2</accession>
<dbReference type="Proteomes" id="UP000765509">
    <property type="component" value="Unassembled WGS sequence"/>
</dbReference>
<dbReference type="PANTHER" id="PTHR46579">
    <property type="entry name" value="F5/8 TYPE C DOMAIN-CONTAINING PROTEIN-RELATED"/>
    <property type="match status" value="1"/>
</dbReference>
<organism evidence="1 2">
    <name type="scientific">Austropuccinia psidii MF-1</name>
    <dbReference type="NCBI Taxonomy" id="1389203"/>
    <lineage>
        <taxon>Eukaryota</taxon>
        <taxon>Fungi</taxon>
        <taxon>Dikarya</taxon>
        <taxon>Basidiomycota</taxon>
        <taxon>Pucciniomycotina</taxon>
        <taxon>Pucciniomycetes</taxon>
        <taxon>Pucciniales</taxon>
        <taxon>Sphaerophragmiaceae</taxon>
        <taxon>Austropuccinia</taxon>
    </lineage>
</organism>
<dbReference type="EMBL" id="AVOT02035024">
    <property type="protein sequence ID" value="MBW0529291.1"/>
    <property type="molecule type" value="Genomic_DNA"/>
</dbReference>
<reference evidence="1" key="1">
    <citation type="submission" date="2021-03" db="EMBL/GenBank/DDBJ databases">
        <title>Draft genome sequence of rust myrtle Austropuccinia psidii MF-1, a brazilian biotype.</title>
        <authorList>
            <person name="Quecine M.C."/>
            <person name="Pachon D.M.R."/>
            <person name="Bonatelli M.L."/>
            <person name="Correr F.H."/>
            <person name="Franceschini L.M."/>
            <person name="Leite T.F."/>
            <person name="Margarido G.R.A."/>
            <person name="Almeida C.A."/>
            <person name="Ferrarezi J.A."/>
            <person name="Labate C.A."/>
        </authorList>
    </citation>
    <scope>NUCLEOTIDE SEQUENCE</scope>
    <source>
        <strain evidence="1">MF-1</strain>
    </source>
</reference>
<sequence>MGVIALNCLNLPPRLRFQQYHTCIAGLIPAPNQPNMLTTNNVLRPLVDELLKLNEGIKIITPKYPHGRKVFVRLVSLIGDIVATHKVSGFMSHSARKFCSWCEINHDERGECKLGNLRHGNHVRALSWRWKSTESKASREQLAKKTGVRWSELNRLPYWDPVQCVTLGVMHNWYEGVLQHHLRFRWGFDSAFVKEVLIENESSEADSDTMDIDDYESSNEEIGEGTNGFLSNDMKNKIRTKIGEVIVPKGVTRITSQFGEAANGKLKASEWRVLFSVYIPLVFLDCFLEHEPHNILLLVNTGALLQCTEIVGAKTITKDDAALFTQQYELYQSTANEIYPRIKVVPNHHYSMHIPEQLMCWGPLMGVSEFCGERLIGTLTKFKTNSINGAIEETLMKKFGKMQRLQDITKKQEECINKKKVIIKKSNHKELDDKTYSQLLKHLKTSLPVLNDYRILPYNGPVLQNYVTEHHVFEWRFGLKVSKSPPNNLIYVKKGLNRIQFGHVCHILDCECDEIHQGPVLLINWLDDVKNREDGFEALDSILDSWNLRHLIVSNDLSFISLSEVLGLGAYRNLPAWTLGCPKISLMARPINKLVGIEALA</sequence>
<dbReference type="OrthoDB" id="8192078at2759"/>
<dbReference type="InterPro" id="IPR041078">
    <property type="entry name" value="Plavaka"/>
</dbReference>
<name>A0A9Q3EVX2_9BASI</name>
<protein>
    <submittedName>
        <fullName evidence="1">Uncharacterized protein</fullName>
    </submittedName>
</protein>
<gene>
    <name evidence="1" type="ORF">O181_069006</name>
</gene>
<comment type="caution">
    <text evidence="1">The sequence shown here is derived from an EMBL/GenBank/DDBJ whole genome shotgun (WGS) entry which is preliminary data.</text>
</comment>